<evidence type="ECO:0000256" key="9">
    <source>
        <dbReference type="ARBA" id="ARBA00040743"/>
    </source>
</evidence>
<evidence type="ECO:0000256" key="4">
    <source>
        <dbReference type="ARBA" id="ARBA00022692"/>
    </source>
</evidence>
<evidence type="ECO:0000256" key="1">
    <source>
        <dbReference type="ARBA" id="ARBA00004382"/>
    </source>
</evidence>
<dbReference type="Gene3D" id="1.10.4030.10">
    <property type="entry name" value="Porin chaperone SurA, peptide-binding domain"/>
    <property type="match status" value="1"/>
</dbReference>
<dbReference type="AlphaFoldDB" id="A0A6P1ZM27"/>
<dbReference type="Pfam" id="PF00639">
    <property type="entry name" value="Rotamase"/>
    <property type="match status" value="1"/>
</dbReference>
<dbReference type="GO" id="GO:0003755">
    <property type="term" value="F:peptidyl-prolyl cis-trans isomerase activity"/>
    <property type="evidence" value="ECO:0007669"/>
    <property type="project" value="UniProtKB-KW"/>
</dbReference>
<keyword evidence="11" id="KW-0697">Rotamase</keyword>
<keyword evidence="6 13" id="KW-0472">Membrane</keyword>
<dbReference type="PROSITE" id="PS50198">
    <property type="entry name" value="PPIC_PPIASE_2"/>
    <property type="match status" value="1"/>
</dbReference>
<organism evidence="16 17">
    <name type="scientific">Oceanidesulfovibrio marinus</name>
    <dbReference type="NCBI Taxonomy" id="370038"/>
    <lineage>
        <taxon>Bacteria</taxon>
        <taxon>Pseudomonadati</taxon>
        <taxon>Thermodesulfobacteriota</taxon>
        <taxon>Desulfovibrionia</taxon>
        <taxon>Desulfovibrionales</taxon>
        <taxon>Desulfovibrionaceae</taxon>
        <taxon>Oceanidesulfovibrio</taxon>
    </lineage>
</organism>
<protein>
    <recommendedName>
        <fullName evidence="9">Periplasmic chaperone PpiD</fullName>
    </recommendedName>
    <alternativeName>
        <fullName evidence="10">Periplasmic folding chaperone</fullName>
    </alternativeName>
</protein>
<evidence type="ECO:0000256" key="2">
    <source>
        <dbReference type="ARBA" id="ARBA00022475"/>
    </source>
</evidence>
<evidence type="ECO:0000259" key="14">
    <source>
        <dbReference type="PROSITE" id="PS50198"/>
    </source>
</evidence>
<dbReference type="InterPro" id="IPR046357">
    <property type="entry name" value="PPIase_dom_sf"/>
</dbReference>
<dbReference type="PANTHER" id="PTHR47529:SF1">
    <property type="entry name" value="PERIPLASMIC CHAPERONE PPID"/>
    <property type="match status" value="1"/>
</dbReference>
<evidence type="ECO:0000313" key="18">
    <source>
        <dbReference type="Proteomes" id="UP000503251"/>
    </source>
</evidence>
<keyword evidence="5 13" id="KW-1133">Transmembrane helix</keyword>
<dbReference type="InterPro" id="IPR023058">
    <property type="entry name" value="PPIase_PpiC_CS"/>
</dbReference>
<dbReference type="EMBL" id="QMIF01000001">
    <property type="protein sequence ID" value="TVM36379.1"/>
    <property type="molecule type" value="Genomic_DNA"/>
</dbReference>
<dbReference type="SUPFAM" id="SSF109998">
    <property type="entry name" value="Triger factor/SurA peptide-binding domain-like"/>
    <property type="match status" value="1"/>
</dbReference>
<sequence>MLDLIRQSASSWGVKILFGVIILVFVFWGVGSFTGSKTQVVATVNERPILVQTFRRAQERAIENIRQRNPDVSVEDLKAQGISTQVLQRLVADELLADQGNALGIRASDVEVRNKIASLPYFQSQSGQFDPELYRRILNSQHIQIAEFEDDMRRAIVTEKLQRYVTDSIQVPEWEARDLFDYSREKRTLQYLSVDDAKYMDQVNATDDEVQAYYDEHKDDFSVPARISFSYLPFTPASLASKVEVSDETLQQEYEARKDEFTQPERVKARHILIQLEQNATEAEDQAALEKIEAIRKRIVDDGEDFATVAEETSDGPSAPNGGDLGWFSQGQMVPAFEEAAFSLTPGTVSEPVRTPFGYHLILVEEREDAQVAPFDEVKDQLKQEIAEDRATDLVSNLLDVALEQVYAGDSLDKVAGDLNLEVLKTDEPLDRDQVQSLLLLKQDSLNRLFGLEEGMITDTPLETEDGYVLATIGKRLPPDFQPLDEVRDSIVTTIKETKASKLAKEEAEALSKTIQENGLPADRESELSVTSAFDRQGLIQELGVNPELTSKAFNAEKGDWIPGAWPVQDGWVVVRLDDIQSPTDEQWETEKSMWVDFIAETKKEELFQSFLKDLQEHAEINVYQPDLFK</sequence>
<dbReference type="InterPro" id="IPR000297">
    <property type="entry name" value="PPIase_PpiC"/>
</dbReference>
<dbReference type="SUPFAM" id="SSF54534">
    <property type="entry name" value="FKBP-like"/>
    <property type="match status" value="1"/>
</dbReference>
<dbReference type="PANTHER" id="PTHR47529">
    <property type="entry name" value="PEPTIDYL-PROLYL CIS-TRANS ISOMERASE D"/>
    <property type="match status" value="1"/>
</dbReference>
<evidence type="ECO:0000256" key="10">
    <source>
        <dbReference type="ARBA" id="ARBA00042775"/>
    </source>
</evidence>
<dbReference type="Gene3D" id="3.10.50.40">
    <property type="match status" value="1"/>
</dbReference>
<keyword evidence="12" id="KW-0175">Coiled coil</keyword>
<keyword evidence="3" id="KW-0997">Cell inner membrane</keyword>
<keyword evidence="7" id="KW-0143">Chaperone</keyword>
<dbReference type="EMBL" id="CP039543">
    <property type="protein sequence ID" value="QJT09191.1"/>
    <property type="molecule type" value="Genomic_DNA"/>
</dbReference>
<keyword evidence="4 13" id="KW-0812">Transmembrane</keyword>
<evidence type="ECO:0000256" key="7">
    <source>
        <dbReference type="ARBA" id="ARBA00023186"/>
    </source>
</evidence>
<reference evidence="16 17" key="1">
    <citation type="submission" date="2018-06" db="EMBL/GenBank/DDBJ databases">
        <title>Complete genome of Desulfovibrio marinus P48SEP.</title>
        <authorList>
            <person name="Crispim J.S."/>
            <person name="Vidigal P.M.P."/>
            <person name="Silva L.C.F."/>
            <person name="Araujo L.C."/>
            <person name="Laguardia C.N."/>
            <person name="Dias R.S."/>
            <person name="Sousa M.P."/>
            <person name="Paula S.O."/>
            <person name="Silva C."/>
        </authorList>
    </citation>
    <scope>NUCLEOTIDE SEQUENCE [LARGE SCALE GENOMIC DNA]</scope>
    <source>
        <strain evidence="16 17">P48SEP</strain>
    </source>
</reference>
<keyword evidence="11 16" id="KW-0413">Isomerase</keyword>
<keyword evidence="2" id="KW-1003">Cell membrane</keyword>
<gene>
    <name evidence="16" type="ORF">DQK91_00200</name>
    <name evidence="15" type="ORF">E8L03_09680</name>
</gene>
<evidence type="ECO:0000313" key="17">
    <source>
        <dbReference type="Proteomes" id="UP000434052"/>
    </source>
</evidence>
<comment type="similarity">
    <text evidence="8">Belongs to the PpiD chaperone family.</text>
</comment>
<dbReference type="Proteomes" id="UP000434052">
    <property type="component" value="Unassembled WGS sequence"/>
</dbReference>
<dbReference type="InterPro" id="IPR027304">
    <property type="entry name" value="Trigger_fact/SurA_dom_sf"/>
</dbReference>
<accession>A0A6P1ZM27</accession>
<dbReference type="OrthoDB" id="9812372at2"/>
<dbReference type="GO" id="GO:0005886">
    <property type="term" value="C:plasma membrane"/>
    <property type="evidence" value="ECO:0007669"/>
    <property type="project" value="UniProtKB-SubCell"/>
</dbReference>
<dbReference type="Proteomes" id="UP000503251">
    <property type="component" value="Chromosome"/>
</dbReference>
<evidence type="ECO:0000313" key="16">
    <source>
        <dbReference type="EMBL" id="TVM36379.1"/>
    </source>
</evidence>
<dbReference type="InterPro" id="IPR052029">
    <property type="entry name" value="PpiD_chaperone"/>
</dbReference>
<dbReference type="PROSITE" id="PS01096">
    <property type="entry name" value="PPIC_PPIASE_1"/>
    <property type="match status" value="1"/>
</dbReference>
<reference evidence="15 18" key="2">
    <citation type="submission" date="2019-04" db="EMBL/GenBank/DDBJ databases">
        <title>Isolation and culture of sulfate reducing bacteria from the cold seep of the South China Sea.</title>
        <authorList>
            <person name="Sun C."/>
            <person name="Liu R."/>
        </authorList>
    </citation>
    <scope>NUCLEOTIDE SEQUENCE [LARGE SCALE GENOMIC DNA]</scope>
    <source>
        <strain evidence="15 18">CS1</strain>
    </source>
</reference>
<evidence type="ECO:0000313" key="15">
    <source>
        <dbReference type="EMBL" id="QJT09191.1"/>
    </source>
</evidence>
<name>A0A6P1ZM27_9BACT</name>
<evidence type="ECO:0000256" key="13">
    <source>
        <dbReference type="SAM" id="Phobius"/>
    </source>
</evidence>
<dbReference type="RefSeq" id="WP_144233416.1">
    <property type="nucleotide sequence ID" value="NZ_CP039543.1"/>
</dbReference>
<feature type="transmembrane region" description="Helical" evidence="13">
    <location>
        <begin position="12"/>
        <end position="31"/>
    </location>
</feature>
<evidence type="ECO:0000256" key="3">
    <source>
        <dbReference type="ARBA" id="ARBA00022519"/>
    </source>
</evidence>
<evidence type="ECO:0000256" key="11">
    <source>
        <dbReference type="PROSITE-ProRule" id="PRU00278"/>
    </source>
</evidence>
<keyword evidence="18" id="KW-1185">Reference proteome</keyword>
<evidence type="ECO:0000256" key="8">
    <source>
        <dbReference type="ARBA" id="ARBA00038408"/>
    </source>
</evidence>
<evidence type="ECO:0000256" key="6">
    <source>
        <dbReference type="ARBA" id="ARBA00023136"/>
    </source>
</evidence>
<proteinExistence type="inferred from homology"/>
<comment type="subcellular location">
    <subcellularLocation>
        <location evidence="1">Cell inner membrane</location>
        <topology evidence="1">Single-pass type II membrane protein</topology>
        <orientation evidence="1">Periplasmic side</orientation>
    </subcellularLocation>
</comment>
<evidence type="ECO:0000256" key="5">
    <source>
        <dbReference type="ARBA" id="ARBA00022989"/>
    </source>
</evidence>
<feature type="coiled-coil region" evidence="12">
    <location>
        <begin position="266"/>
        <end position="293"/>
    </location>
</feature>
<feature type="domain" description="PpiC" evidence="14">
    <location>
        <begin position="264"/>
        <end position="366"/>
    </location>
</feature>
<evidence type="ECO:0000256" key="12">
    <source>
        <dbReference type="SAM" id="Coils"/>
    </source>
</evidence>
<dbReference type="Pfam" id="PF13624">
    <property type="entry name" value="SurA_N_3"/>
    <property type="match status" value="1"/>
</dbReference>